<evidence type="ECO:0000256" key="1">
    <source>
        <dbReference type="ARBA" id="ARBA00001917"/>
    </source>
</evidence>
<evidence type="ECO:0000256" key="3">
    <source>
        <dbReference type="ARBA" id="ARBA00022643"/>
    </source>
</evidence>
<reference evidence="6 7" key="1">
    <citation type="submission" date="2016-10" db="EMBL/GenBank/DDBJ databases">
        <authorList>
            <person name="de Groot N.N."/>
        </authorList>
    </citation>
    <scope>NUCLEOTIDE SEQUENCE [LARGE SCALE GENOMIC DNA]</scope>
    <source>
        <strain evidence="6 7">B25</strain>
    </source>
</reference>
<dbReference type="GO" id="GO:0010181">
    <property type="term" value="F:FMN binding"/>
    <property type="evidence" value="ECO:0007669"/>
    <property type="project" value="InterPro"/>
</dbReference>
<feature type="domain" description="Flavin reductase like" evidence="5">
    <location>
        <begin position="33"/>
        <end position="177"/>
    </location>
</feature>
<name>A0A1H9CYC8_9SPIR</name>
<dbReference type="Pfam" id="PF01613">
    <property type="entry name" value="Flavin_Reduct"/>
    <property type="match status" value="1"/>
</dbReference>
<gene>
    <name evidence="6" type="ORF">SAMN04487977_102356</name>
</gene>
<comment type="similarity">
    <text evidence="4">Belongs to the flavoredoxin family.</text>
</comment>
<organism evidence="6 7">
    <name type="scientific">Treponema bryantii</name>
    <dbReference type="NCBI Taxonomy" id="163"/>
    <lineage>
        <taxon>Bacteria</taxon>
        <taxon>Pseudomonadati</taxon>
        <taxon>Spirochaetota</taxon>
        <taxon>Spirochaetia</taxon>
        <taxon>Spirochaetales</taxon>
        <taxon>Treponemataceae</taxon>
        <taxon>Treponema</taxon>
    </lineage>
</organism>
<keyword evidence="3" id="KW-0288">FMN</keyword>
<dbReference type="Proteomes" id="UP000182360">
    <property type="component" value="Unassembled WGS sequence"/>
</dbReference>
<evidence type="ECO:0000259" key="5">
    <source>
        <dbReference type="Pfam" id="PF01613"/>
    </source>
</evidence>
<dbReference type="EMBL" id="FOFU01000002">
    <property type="protein sequence ID" value="SEQ06127.1"/>
    <property type="molecule type" value="Genomic_DNA"/>
</dbReference>
<dbReference type="AlphaFoldDB" id="A0A1H9CYC8"/>
<dbReference type="SUPFAM" id="SSF50475">
    <property type="entry name" value="FMN-binding split barrel"/>
    <property type="match status" value="1"/>
</dbReference>
<evidence type="ECO:0000313" key="7">
    <source>
        <dbReference type="Proteomes" id="UP000182360"/>
    </source>
</evidence>
<dbReference type="PANTHER" id="PTHR33798">
    <property type="entry name" value="FLAVOPROTEIN OXYGENASE"/>
    <property type="match status" value="1"/>
</dbReference>
<evidence type="ECO:0000313" key="6">
    <source>
        <dbReference type="EMBL" id="SEQ06127.1"/>
    </source>
</evidence>
<dbReference type="InterPro" id="IPR012349">
    <property type="entry name" value="Split_barrel_FMN-bd"/>
</dbReference>
<evidence type="ECO:0000256" key="2">
    <source>
        <dbReference type="ARBA" id="ARBA00022630"/>
    </source>
</evidence>
<dbReference type="RefSeq" id="WP_083379694.1">
    <property type="nucleotide sequence ID" value="NZ_FOFU01000002.1"/>
</dbReference>
<protein>
    <submittedName>
        <fullName evidence="6">NADH-FMN oxidoreductase RutF, flavin reductase (DIM6/NTAB) family</fullName>
    </submittedName>
</protein>
<sequence length="219" mass="24709">MKHHYKEMPENLKGTYADYSHNFGFNWKEFVMTVPSPLLLVTTYKSNGMPNACMQSWATFTCANKGNGYYAILASVNKNGHFYKSLKETGDAVINFMSAEIFTKCMATIKNNQFEVDEITASGLTPGKASWVNAPLVEECFMNLESKYVWEKEIAPGDDHVLLCLEIIGAHIDDEHLSDRTGENGILFNIHHQQNPELTEKTGHDWAAVLSKKIDMGEY</sequence>
<dbReference type="STRING" id="163.SAMN04487775_10881"/>
<accession>A0A1H9CYC8</accession>
<dbReference type="OrthoDB" id="9792436at2"/>
<keyword evidence="2" id="KW-0285">Flavoprotein</keyword>
<keyword evidence="7" id="KW-1185">Reference proteome</keyword>
<evidence type="ECO:0000256" key="4">
    <source>
        <dbReference type="ARBA" id="ARBA00038054"/>
    </source>
</evidence>
<comment type="cofactor">
    <cofactor evidence="1">
        <name>FMN</name>
        <dbReference type="ChEBI" id="CHEBI:58210"/>
    </cofactor>
</comment>
<dbReference type="InterPro" id="IPR002563">
    <property type="entry name" value="Flavin_Rdtase-like_dom"/>
</dbReference>
<dbReference type="PANTHER" id="PTHR33798:SF5">
    <property type="entry name" value="FLAVIN REDUCTASE LIKE DOMAIN-CONTAINING PROTEIN"/>
    <property type="match status" value="1"/>
</dbReference>
<dbReference type="GO" id="GO:0016646">
    <property type="term" value="F:oxidoreductase activity, acting on the CH-NH group of donors, NAD or NADP as acceptor"/>
    <property type="evidence" value="ECO:0007669"/>
    <property type="project" value="UniProtKB-ARBA"/>
</dbReference>
<dbReference type="Gene3D" id="2.30.110.10">
    <property type="entry name" value="Electron Transport, Fmn-binding Protein, Chain A"/>
    <property type="match status" value="1"/>
</dbReference>
<proteinExistence type="inferred from homology"/>